<name>A0A0C5VHC0_9GAMM</name>
<proteinExistence type="predicted"/>
<dbReference type="KEGG" id="gsn:YC6258_01598"/>
<evidence type="ECO:0000313" key="2">
    <source>
        <dbReference type="Proteomes" id="UP000032266"/>
    </source>
</evidence>
<sequence>MISRLPDVVLWFQRIMSDSEPATGAVLLHHIRPVGGQFALMQVTTLPPAGC</sequence>
<keyword evidence="2" id="KW-1185">Reference proteome</keyword>
<gene>
    <name evidence="1" type="ORF">YC6258_01598</name>
</gene>
<dbReference type="EMBL" id="CP007142">
    <property type="protein sequence ID" value="AJQ93646.1"/>
    <property type="molecule type" value="Genomic_DNA"/>
</dbReference>
<evidence type="ECO:0000313" key="1">
    <source>
        <dbReference type="EMBL" id="AJQ93646.1"/>
    </source>
</evidence>
<dbReference type="Proteomes" id="UP000032266">
    <property type="component" value="Chromosome"/>
</dbReference>
<dbReference type="HOGENOM" id="CLU_3099383_0_0_6"/>
<reference evidence="1 2" key="1">
    <citation type="submission" date="2014-01" db="EMBL/GenBank/DDBJ databases">
        <title>Full genme sequencing of cellulolytic bacterium Gynuella sunshinyii YC6258T gen. nov., sp. nov.</title>
        <authorList>
            <person name="Khan H."/>
            <person name="Chung E.J."/>
            <person name="Chung Y.R."/>
        </authorList>
    </citation>
    <scope>NUCLEOTIDE SEQUENCE [LARGE SCALE GENOMIC DNA]</scope>
    <source>
        <strain evidence="1 2">YC6258</strain>
    </source>
</reference>
<protein>
    <submittedName>
        <fullName evidence="1">Uncharacterized protein</fullName>
    </submittedName>
</protein>
<dbReference type="AlphaFoldDB" id="A0A0C5VHC0"/>
<organism evidence="1 2">
    <name type="scientific">Gynuella sunshinyii YC6258</name>
    <dbReference type="NCBI Taxonomy" id="1445510"/>
    <lineage>
        <taxon>Bacteria</taxon>
        <taxon>Pseudomonadati</taxon>
        <taxon>Pseudomonadota</taxon>
        <taxon>Gammaproteobacteria</taxon>
        <taxon>Oceanospirillales</taxon>
        <taxon>Saccharospirillaceae</taxon>
        <taxon>Gynuella</taxon>
    </lineage>
</organism>
<dbReference type="STRING" id="1445510.YC6258_01598"/>
<accession>A0A0C5VHC0</accession>